<dbReference type="InterPro" id="IPR002123">
    <property type="entry name" value="Plipid/glycerol_acylTrfase"/>
</dbReference>
<accession>A0A226NG07</accession>
<dbReference type="CDD" id="cd07991">
    <property type="entry name" value="LPLAT_LPCAT1-like"/>
    <property type="match status" value="1"/>
</dbReference>
<evidence type="ECO:0000256" key="8">
    <source>
        <dbReference type="ARBA" id="ARBA00022837"/>
    </source>
</evidence>
<keyword evidence="8" id="KW-0106">Calcium</keyword>
<dbReference type="PANTHER" id="PTHR23063">
    <property type="entry name" value="PHOSPHOLIPID ACYLTRANSFERASE"/>
    <property type="match status" value="1"/>
</dbReference>
<dbReference type="GO" id="GO:0005783">
    <property type="term" value="C:endoplasmic reticulum"/>
    <property type="evidence" value="ECO:0007669"/>
    <property type="project" value="TreeGrafter"/>
</dbReference>
<dbReference type="GO" id="GO:0016020">
    <property type="term" value="C:membrane"/>
    <property type="evidence" value="ECO:0007669"/>
    <property type="project" value="UniProtKB-SubCell"/>
</dbReference>
<comment type="caution">
    <text evidence="19">The sequence shown here is derived from an EMBL/GenBank/DDBJ whole genome shotgun (WGS) entry which is preliminary data.</text>
</comment>
<reference evidence="19 20" key="1">
    <citation type="submission" date="2016-07" db="EMBL/GenBank/DDBJ databases">
        <title>Disparate Historic Effective Population Sizes Predicted by Modern Levels of Genome Diversity for the Scaled Quail (Callipepla squamata) and the Northern Bobwhite (Colinus virginianus): Inferences from First and Second Generation Draft Genome Assemblies for Sympatric New World Quail.</title>
        <authorList>
            <person name="Oldeschulte D.L."/>
            <person name="Halley Y.A."/>
            <person name="Bhattarai E.K."/>
            <person name="Brashear W.A."/>
            <person name="Hill J."/>
            <person name="Metz R.P."/>
            <person name="Johnson C.D."/>
            <person name="Rollins D."/>
            <person name="Peterson M.J."/>
            <person name="Bickhart D.M."/>
            <person name="Decker J.E."/>
            <person name="Seabury C.M."/>
        </authorList>
    </citation>
    <scope>NUCLEOTIDE SEQUENCE [LARGE SCALE GENOMIC DNA]</scope>
    <source>
        <strain evidence="19 20">Texas</strain>
        <tissue evidence="19">Leg muscle</tissue>
    </source>
</reference>
<dbReference type="Proteomes" id="UP000198323">
    <property type="component" value="Unassembled WGS sequence"/>
</dbReference>
<dbReference type="Pfam" id="PF13833">
    <property type="entry name" value="EF-hand_8"/>
    <property type="match status" value="2"/>
</dbReference>
<evidence type="ECO:0000313" key="19">
    <source>
        <dbReference type="EMBL" id="OXB66340.1"/>
    </source>
</evidence>
<evidence type="ECO:0000256" key="12">
    <source>
        <dbReference type="ARBA" id="ARBA00023209"/>
    </source>
</evidence>
<feature type="region of interest" description="Disordered" evidence="16">
    <location>
        <begin position="470"/>
        <end position="492"/>
    </location>
</feature>
<dbReference type="SUPFAM" id="SSF69593">
    <property type="entry name" value="Glycerol-3-phosphate (1)-acyltransferase"/>
    <property type="match status" value="1"/>
</dbReference>
<keyword evidence="5" id="KW-0808">Transferase</keyword>
<dbReference type="SUPFAM" id="SSF47473">
    <property type="entry name" value="EF-hand"/>
    <property type="match status" value="1"/>
</dbReference>
<dbReference type="SMART" id="SM00054">
    <property type="entry name" value="EFh"/>
    <property type="match status" value="3"/>
</dbReference>
<dbReference type="PROSITE" id="PS50222">
    <property type="entry name" value="EF_HAND_2"/>
    <property type="match status" value="2"/>
</dbReference>
<dbReference type="GO" id="GO:0005509">
    <property type="term" value="F:calcium ion binding"/>
    <property type="evidence" value="ECO:0007669"/>
    <property type="project" value="InterPro"/>
</dbReference>
<keyword evidence="20" id="KW-1185">Reference proteome</keyword>
<dbReference type="SMART" id="SM00563">
    <property type="entry name" value="PlsC"/>
    <property type="match status" value="1"/>
</dbReference>
<dbReference type="InterPro" id="IPR002048">
    <property type="entry name" value="EF_hand_dom"/>
</dbReference>
<dbReference type="EMBL" id="MCFN01000065">
    <property type="protein sequence ID" value="OXB66340.1"/>
    <property type="molecule type" value="Genomic_DNA"/>
</dbReference>
<evidence type="ECO:0000256" key="13">
    <source>
        <dbReference type="ARBA" id="ARBA00023264"/>
    </source>
</evidence>
<dbReference type="Gene3D" id="1.10.238.10">
    <property type="entry name" value="EF-hand"/>
    <property type="match status" value="1"/>
</dbReference>
<evidence type="ECO:0000256" key="4">
    <source>
        <dbReference type="ARBA" id="ARBA00022516"/>
    </source>
</evidence>
<keyword evidence="12" id="KW-0594">Phospholipid biosynthesis</keyword>
<feature type="domain" description="EF-hand" evidence="18">
    <location>
        <begin position="411"/>
        <end position="446"/>
    </location>
</feature>
<keyword evidence="11 17" id="KW-0472">Membrane</keyword>
<evidence type="ECO:0000256" key="1">
    <source>
        <dbReference type="ARBA" id="ARBA00004370"/>
    </source>
</evidence>
<dbReference type="GO" id="GO:0042171">
    <property type="term" value="F:lysophosphatidic acid acyltransferase activity"/>
    <property type="evidence" value="ECO:0007669"/>
    <property type="project" value="TreeGrafter"/>
</dbReference>
<dbReference type="GO" id="GO:0047184">
    <property type="term" value="F:1-acylglycerophosphocholine O-acyltransferase activity"/>
    <property type="evidence" value="ECO:0007669"/>
    <property type="project" value="TreeGrafter"/>
</dbReference>
<evidence type="ECO:0000259" key="18">
    <source>
        <dbReference type="PROSITE" id="PS50222"/>
    </source>
</evidence>
<evidence type="ECO:0000256" key="17">
    <source>
        <dbReference type="SAM" id="Phobius"/>
    </source>
</evidence>
<proteinExistence type="inferred from homology"/>
<comment type="pathway">
    <text evidence="15">Phospholipid metabolism.</text>
</comment>
<evidence type="ECO:0000256" key="9">
    <source>
        <dbReference type="ARBA" id="ARBA00022989"/>
    </source>
</evidence>
<keyword evidence="7" id="KW-0479">Metal-binding</keyword>
<dbReference type="GO" id="GO:0008654">
    <property type="term" value="P:phospholipid biosynthetic process"/>
    <property type="evidence" value="ECO:0007669"/>
    <property type="project" value="UniProtKB-KW"/>
</dbReference>
<dbReference type="UniPathway" id="UPA00085"/>
<evidence type="ECO:0000256" key="15">
    <source>
        <dbReference type="ARBA" id="ARBA00025707"/>
    </source>
</evidence>
<gene>
    <name evidence="19" type="ORF">ASZ78_003731</name>
</gene>
<feature type="transmembrane region" description="Helical" evidence="17">
    <location>
        <begin position="40"/>
        <end position="70"/>
    </location>
</feature>
<feature type="domain" description="EF-hand" evidence="18">
    <location>
        <begin position="340"/>
        <end position="375"/>
    </location>
</feature>
<evidence type="ECO:0000256" key="10">
    <source>
        <dbReference type="ARBA" id="ARBA00023098"/>
    </source>
</evidence>
<dbReference type="InterPro" id="IPR018247">
    <property type="entry name" value="EF_Hand_1_Ca_BS"/>
</dbReference>
<comment type="pathway">
    <text evidence="2">Lipid metabolism; phospholipid metabolism.</text>
</comment>
<dbReference type="AlphaFoldDB" id="A0A226NG07"/>
<dbReference type="Pfam" id="PF01553">
    <property type="entry name" value="Acyltransferase"/>
    <property type="match status" value="1"/>
</dbReference>
<dbReference type="PANTHER" id="PTHR23063:SF57">
    <property type="entry name" value="LYSOPHOSPHATIDYLCHOLINE ACYLTRANSFERASE 1"/>
    <property type="match status" value="1"/>
</dbReference>
<keyword evidence="4" id="KW-0444">Lipid biosynthesis</keyword>
<keyword evidence="13" id="KW-1208">Phospholipid metabolism</keyword>
<evidence type="ECO:0000256" key="11">
    <source>
        <dbReference type="ARBA" id="ARBA00023136"/>
    </source>
</evidence>
<dbReference type="InterPro" id="IPR045252">
    <property type="entry name" value="LPCAT1-like"/>
</dbReference>
<organism evidence="19 20">
    <name type="scientific">Callipepla squamata</name>
    <name type="common">Scaled quail</name>
    <dbReference type="NCBI Taxonomy" id="9009"/>
    <lineage>
        <taxon>Eukaryota</taxon>
        <taxon>Metazoa</taxon>
        <taxon>Chordata</taxon>
        <taxon>Craniata</taxon>
        <taxon>Vertebrata</taxon>
        <taxon>Euteleostomi</taxon>
        <taxon>Archelosauria</taxon>
        <taxon>Archosauria</taxon>
        <taxon>Dinosauria</taxon>
        <taxon>Saurischia</taxon>
        <taxon>Theropoda</taxon>
        <taxon>Coelurosauria</taxon>
        <taxon>Aves</taxon>
        <taxon>Neognathae</taxon>
        <taxon>Galloanserae</taxon>
        <taxon>Galliformes</taxon>
        <taxon>Odontophoridae</taxon>
        <taxon>Callipepla</taxon>
    </lineage>
</organism>
<evidence type="ECO:0000256" key="16">
    <source>
        <dbReference type="SAM" id="MobiDB-lite"/>
    </source>
</evidence>
<comment type="subcellular location">
    <subcellularLocation>
        <location evidence="1">Membrane</location>
    </subcellularLocation>
</comment>
<keyword evidence="10" id="KW-0443">Lipid metabolism</keyword>
<evidence type="ECO:0000256" key="2">
    <source>
        <dbReference type="ARBA" id="ARBA00005074"/>
    </source>
</evidence>
<evidence type="ECO:0000313" key="20">
    <source>
        <dbReference type="Proteomes" id="UP000198323"/>
    </source>
</evidence>
<evidence type="ECO:0000256" key="5">
    <source>
        <dbReference type="ARBA" id="ARBA00022679"/>
    </source>
</evidence>
<protein>
    <recommendedName>
        <fullName evidence="18">EF-hand domain-containing protein</fullName>
    </recommendedName>
</protein>
<evidence type="ECO:0000256" key="7">
    <source>
        <dbReference type="ARBA" id="ARBA00022723"/>
    </source>
</evidence>
<sequence length="492" mass="56524">MKLSSRGRGCCSAGSRERGPPPRSPFVHQLRLSPLEKTKIAFMTLTLFPIRLFFAAFMMLLAWPFAFIASMGCDEQEFEKPLSWWRKIVDVLLKAIMRMMWLAGGFHWINVKGQRALPAEAAILTVAPHSSYFDAIPVTMTFASIVMKAESKDIPVWGTLIKYIRPVFVCRSDQDSRRKTVEEIKRRAQSGKWPQERLFLEFLYSQWFYVTQTNWLKILWLTLCQLHNSVEIEFLPVYIPSEEERKNPVLYAKNVRRVMAEALGVPVTDYTFEDCQLALAEGQLRLPSDTCLLEFAKLVRSLGLKPETLEDDLDKYATRAMKMKKEKADLKEFSAYLEFPVSQTLESMFALFDENEDGIIDIREFVIALSVVCKPSKTLETIQLAFQLYQSENGTITEDDLAHILKTAMGVSQINVTHLFRAVDEEEKGKITYDDFYRFAELQPHFAEDYLYPDQMVAGLETSPLSAPNGICTDFSPENAEDKNKSLQKKWN</sequence>
<keyword evidence="9 17" id="KW-1133">Transmembrane helix</keyword>
<dbReference type="InterPro" id="IPR011992">
    <property type="entry name" value="EF-hand-dom_pair"/>
</dbReference>
<comment type="similarity">
    <text evidence="3">Belongs to the 1-acyl-sn-glycerol-3-phosphate acyltransferase family.</text>
</comment>
<name>A0A226NG07_CALSU</name>
<keyword evidence="6 17" id="KW-0812">Transmembrane</keyword>
<keyword evidence="14" id="KW-0012">Acyltransferase</keyword>
<feature type="compositionally biased region" description="Low complexity" evidence="16">
    <location>
        <begin position="1"/>
        <end position="14"/>
    </location>
</feature>
<evidence type="ECO:0000256" key="3">
    <source>
        <dbReference type="ARBA" id="ARBA00008655"/>
    </source>
</evidence>
<evidence type="ECO:0000256" key="14">
    <source>
        <dbReference type="ARBA" id="ARBA00023315"/>
    </source>
</evidence>
<dbReference type="OrthoDB" id="272512at2759"/>
<evidence type="ECO:0000256" key="6">
    <source>
        <dbReference type="ARBA" id="ARBA00022692"/>
    </source>
</evidence>
<feature type="region of interest" description="Disordered" evidence="16">
    <location>
        <begin position="1"/>
        <end position="24"/>
    </location>
</feature>
<dbReference type="STRING" id="9009.A0A226NG07"/>
<dbReference type="PROSITE" id="PS00018">
    <property type="entry name" value="EF_HAND_1"/>
    <property type="match status" value="1"/>
</dbReference>